<dbReference type="InterPro" id="IPR038071">
    <property type="entry name" value="UROD/MetE-like_sf"/>
</dbReference>
<evidence type="ECO:0000259" key="1">
    <source>
        <dbReference type="Pfam" id="PF01717"/>
    </source>
</evidence>
<dbReference type="AlphaFoldDB" id="A0A8H5CGS6"/>
<dbReference type="Gene3D" id="3.20.20.210">
    <property type="match status" value="1"/>
</dbReference>
<dbReference type="SUPFAM" id="SSF51726">
    <property type="entry name" value="UROD/MetE-like"/>
    <property type="match status" value="1"/>
</dbReference>
<name>A0A8H5CGS6_9AGAR</name>
<evidence type="ECO:0000313" key="2">
    <source>
        <dbReference type="EMBL" id="KAF5341419.1"/>
    </source>
</evidence>
<proteinExistence type="predicted"/>
<dbReference type="GO" id="GO:0003871">
    <property type="term" value="F:5-methyltetrahydropteroyltriglutamate-homocysteine S-methyltransferase activity"/>
    <property type="evidence" value="ECO:0007669"/>
    <property type="project" value="InterPro"/>
</dbReference>
<dbReference type="GO" id="GO:0008270">
    <property type="term" value="F:zinc ion binding"/>
    <property type="evidence" value="ECO:0007669"/>
    <property type="project" value="InterPro"/>
</dbReference>
<comment type="caution">
    <text evidence="2">The sequence shown here is derived from an EMBL/GenBank/DDBJ whole genome shotgun (WGS) entry which is preliminary data.</text>
</comment>
<gene>
    <name evidence="2" type="ORF">D9758_012300</name>
</gene>
<dbReference type="PANTHER" id="PTHR43844:SF2">
    <property type="entry name" value="SYNTHASE, VITAMIN-B12 INDEPENDENT, PUTATIVE (AFU_ORTHOLOGUE AFUA_3G12060)-RELATED"/>
    <property type="match status" value="1"/>
</dbReference>
<dbReference type="PANTHER" id="PTHR43844">
    <property type="entry name" value="METHIONINE SYNTHASE"/>
    <property type="match status" value="1"/>
</dbReference>
<dbReference type="EMBL" id="JAACJM010000165">
    <property type="protein sequence ID" value="KAF5341419.1"/>
    <property type="molecule type" value="Genomic_DNA"/>
</dbReference>
<keyword evidence="3" id="KW-1185">Reference proteome</keyword>
<protein>
    <recommendedName>
        <fullName evidence="1">Cobalamin-independent methionine synthase MetE C-terminal/archaeal domain-containing protein</fullName>
    </recommendedName>
</protein>
<dbReference type="Proteomes" id="UP000559256">
    <property type="component" value="Unassembled WGS sequence"/>
</dbReference>
<feature type="domain" description="Cobalamin-independent methionine synthase MetE C-terminal/archaeal" evidence="1">
    <location>
        <begin position="20"/>
        <end position="192"/>
    </location>
</feature>
<dbReference type="Pfam" id="PF01717">
    <property type="entry name" value="Meth_synt_2"/>
    <property type="match status" value="1"/>
</dbReference>
<accession>A0A8H5CGS6</accession>
<sequence>MCTKMILDPAYSVLPVVAYITDVATAYREEIKELYDLGCRELLSFPPSPICNIEIDDPQIAFFSYQPMIEQMRSQGKDPEYLLDIAIKAINICTQGRPDDMCIGIHFCRGNYKGKSFFNSSYERIAKERVFERLDVDAFYLEFDNSDNSGDFSPLRNFPTDKAIVLGLVTSKNSELESPEEIKSRVLEAATVMFEGHPTRSKEEALNQ</sequence>
<evidence type="ECO:0000313" key="3">
    <source>
        <dbReference type="Proteomes" id="UP000559256"/>
    </source>
</evidence>
<dbReference type="GO" id="GO:0009086">
    <property type="term" value="P:methionine biosynthetic process"/>
    <property type="evidence" value="ECO:0007669"/>
    <property type="project" value="InterPro"/>
</dbReference>
<organism evidence="2 3">
    <name type="scientific">Tetrapyrgos nigripes</name>
    <dbReference type="NCBI Taxonomy" id="182062"/>
    <lineage>
        <taxon>Eukaryota</taxon>
        <taxon>Fungi</taxon>
        <taxon>Dikarya</taxon>
        <taxon>Basidiomycota</taxon>
        <taxon>Agaricomycotina</taxon>
        <taxon>Agaricomycetes</taxon>
        <taxon>Agaricomycetidae</taxon>
        <taxon>Agaricales</taxon>
        <taxon>Marasmiineae</taxon>
        <taxon>Marasmiaceae</taxon>
        <taxon>Tetrapyrgos</taxon>
    </lineage>
</organism>
<reference evidence="2 3" key="1">
    <citation type="journal article" date="2020" name="ISME J.">
        <title>Uncovering the hidden diversity of litter-decomposition mechanisms in mushroom-forming fungi.</title>
        <authorList>
            <person name="Floudas D."/>
            <person name="Bentzer J."/>
            <person name="Ahren D."/>
            <person name="Johansson T."/>
            <person name="Persson P."/>
            <person name="Tunlid A."/>
        </authorList>
    </citation>
    <scope>NUCLEOTIDE SEQUENCE [LARGE SCALE GENOMIC DNA]</scope>
    <source>
        <strain evidence="2 3">CBS 291.85</strain>
    </source>
</reference>
<dbReference type="OrthoDB" id="7772923at2759"/>
<dbReference type="InterPro" id="IPR002629">
    <property type="entry name" value="Met_Synth_C/arc"/>
</dbReference>